<feature type="transmembrane region" description="Helical" evidence="1">
    <location>
        <begin position="340"/>
        <end position="359"/>
    </location>
</feature>
<gene>
    <name evidence="2" type="ORF">SSP531S_24670</name>
</gene>
<dbReference type="EMBL" id="BGZL01000005">
    <property type="protein sequence ID" value="GBQ01037.1"/>
    <property type="molecule type" value="Genomic_DNA"/>
</dbReference>
<feature type="transmembrane region" description="Helical" evidence="1">
    <location>
        <begin position="306"/>
        <end position="328"/>
    </location>
</feature>
<evidence type="ECO:0000256" key="1">
    <source>
        <dbReference type="SAM" id="Phobius"/>
    </source>
</evidence>
<sequence length="715" mass="72698">MALTVGELNALLSVDDRAVDPALRRAEQAMRRAGGQMADDAEAAGRDTGASLADGVAKGAEEAGSRVRSVVVALGGLTGALPAVAAVTAAGFGMVAAFASAQAAVKAFQLAAGPQMEAITEVADLAAEAEQAAAEGGEKAAEAQKAYADALAELPAPTRAAAKEFIALKKDHQQWSDSLAGTTMPVFTKGLGLLRQALPLLTPLVKAAAGAFSGFLDEIGKGLSGGGIKAFADSLARFAGTNLKSFLMSLRNIAVGFAGLIAAFLPMSDNMSGGLEDLTGKFAAWGQSLEGSAGFAQFVELAKQGAATLGTLAAAFGTLLVAAAPLIGVTSQLALMLADVINSVPTEVLTGLGVALVGVKVGMGAYAAGAAIVSAANTVMASSALRAVAGWVRMNAAGFAAMTRIAATAVASAATTAAAWAGAALRSMATFTAQLIRTAVVAVGQFALMAGRAIVWAATMAAQWLIAMGPVGWVIAAVVGLTALIIANWDRIKQWTGAVWDWVWSKIKAVGSMILGYITNIPLVRFFIRHWDRIKSGVVSKTLGLVAYVRGLPGRITSAIGNLGSLLYSKGADVVRGLWNGIKSMGGWLKSSLIGFAKSMIPGPIASALGISSPSKLMAREVGRWIPPGIAMGAEQNAGVLDRTMANLVTPPHIGAAGGAGVAGGGRGGSRRQLIQLEIKSSGSNRFDDFLADSLARYTTARGGNVQVAVTGRRE</sequence>
<feature type="transmembrane region" description="Helical" evidence="1">
    <location>
        <begin position="509"/>
        <end position="528"/>
    </location>
</feature>
<name>A0A388SWM1_9ACTN</name>
<keyword evidence="1" id="KW-1133">Transmembrane helix</keyword>
<comment type="caution">
    <text evidence="2">The sequence shown here is derived from an EMBL/GenBank/DDBJ whole genome shotgun (WGS) entry which is preliminary data.</text>
</comment>
<evidence type="ECO:0000313" key="2">
    <source>
        <dbReference type="EMBL" id="GBQ01037.1"/>
    </source>
</evidence>
<feature type="transmembrane region" description="Helical" evidence="1">
    <location>
        <begin position="401"/>
        <end position="423"/>
    </location>
</feature>
<evidence type="ECO:0008006" key="4">
    <source>
        <dbReference type="Google" id="ProtNLM"/>
    </source>
</evidence>
<keyword evidence="1" id="KW-0472">Membrane</keyword>
<protein>
    <recommendedName>
        <fullName evidence="4">Phage tail tape measure protein</fullName>
    </recommendedName>
</protein>
<feature type="transmembrane region" description="Helical" evidence="1">
    <location>
        <begin position="365"/>
        <end position="389"/>
    </location>
</feature>
<feature type="transmembrane region" description="Helical" evidence="1">
    <location>
        <begin position="464"/>
        <end position="489"/>
    </location>
</feature>
<dbReference type="RefSeq" id="WP_116427588.1">
    <property type="nucleotide sequence ID" value="NZ_BGZL01000005.1"/>
</dbReference>
<evidence type="ECO:0000313" key="3">
    <source>
        <dbReference type="Proteomes" id="UP000265354"/>
    </source>
</evidence>
<dbReference type="AlphaFoldDB" id="A0A388SWM1"/>
<accession>A0A388SWM1</accession>
<keyword evidence="1" id="KW-0812">Transmembrane</keyword>
<reference evidence="2 3" key="1">
    <citation type="submission" date="2018-07" db="EMBL/GenBank/DDBJ databases">
        <title>Whole Genome Shotgun Sequence of Streptomyces spongiicola strain 531S.</title>
        <authorList>
            <person name="Dohra H."/>
            <person name="Kodani S."/>
        </authorList>
    </citation>
    <scope>NUCLEOTIDE SEQUENCE [LARGE SCALE GENOMIC DNA]</scope>
    <source>
        <strain evidence="2 3">531S</strain>
    </source>
</reference>
<feature type="transmembrane region" description="Helical" evidence="1">
    <location>
        <begin position="435"/>
        <end position="457"/>
    </location>
</feature>
<feature type="transmembrane region" description="Helical" evidence="1">
    <location>
        <begin position="246"/>
        <end position="265"/>
    </location>
</feature>
<organism evidence="2 3">
    <name type="scientific">Streptomyces spongiicola</name>
    <dbReference type="NCBI Taxonomy" id="1690221"/>
    <lineage>
        <taxon>Bacteria</taxon>
        <taxon>Bacillati</taxon>
        <taxon>Actinomycetota</taxon>
        <taxon>Actinomycetes</taxon>
        <taxon>Kitasatosporales</taxon>
        <taxon>Streptomycetaceae</taxon>
        <taxon>Streptomyces</taxon>
    </lineage>
</organism>
<dbReference type="Proteomes" id="UP000265354">
    <property type="component" value="Unassembled WGS sequence"/>
</dbReference>
<proteinExistence type="predicted"/>